<organism evidence="1 2">
    <name type="scientific">Listeria floridensis FSL S10-1187</name>
    <dbReference type="NCBI Taxonomy" id="1265817"/>
    <lineage>
        <taxon>Bacteria</taxon>
        <taxon>Bacillati</taxon>
        <taxon>Bacillota</taxon>
        <taxon>Bacilli</taxon>
        <taxon>Bacillales</taxon>
        <taxon>Listeriaceae</taxon>
        <taxon>Listeria</taxon>
    </lineage>
</organism>
<dbReference type="Proteomes" id="UP000019249">
    <property type="component" value="Unassembled WGS sequence"/>
</dbReference>
<comment type="caution">
    <text evidence="1">The sequence shown here is derived from an EMBL/GenBank/DDBJ whole genome shotgun (WGS) entry which is preliminary data.</text>
</comment>
<dbReference type="Pfam" id="PF08922">
    <property type="entry name" value="DUF1905"/>
    <property type="match status" value="1"/>
</dbReference>
<dbReference type="SUPFAM" id="SSF141694">
    <property type="entry name" value="AF2212/PG0164-like"/>
    <property type="match status" value="1"/>
</dbReference>
<dbReference type="InterPro" id="IPR037079">
    <property type="entry name" value="AF2212/PG0164-like_sf"/>
</dbReference>
<gene>
    <name evidence="1" type="ORF">MFLO_00815</name>
</gene>
<accession>A0ABP3B1B2</accession>
<dbReference type="InterPro" id="IPR015018">
    <property type="entry name" value="DUF1905"/>
</dbReference>
<name>A0ABP3B1B2_9LIST</name>
<evidence type="ECO:0008006" key="3">
    <source>
        <dbReference type="Google" id="ProtNLM"/>
    </source>
</evidence>
<keyword evidence="2" id="KW-1185">Reference proteome</keyword>
<dbReference type="RefSeq" id="WP_036095982.1">
    <property type="nucleotide sequence ID" value="NZ_AODF01000001.1"/>
</dbReference>
<evidence type="ECO:0000313" key="2">
    <source>
        <dbReference type="Proteomes" id="UP000019249"/>
    </source>
</evidence>
<protein>
    <recommendedName>
        <fullName evidence="3">DUF1905 domain-containing protein</fullName>
    </recommendedName>
</protein>
<evidence type="ECO:0000313" key="1">
    <source>
        <dbReference type="EMBL" id="EUJ33741.1"/>
    </source>
</evidence>
<reference evidence="1 2" key="1">
    <citation type="journal article" date="2014" name="Int. J. Syst. Evol. Microbiol.">
        <title>Listeria floridensis sp. nov., Listeria aquatica sp. nov., Listeria cornellensis sp. nov., Listeria riparia sp. nov. and Listeria grandensis sp. nov., from agricultural and natural environments.</title>
        <authorList>
            <person name="den Bakker H.C."/>
            <person name="Warchocki S."/>
            <person name="Wright E.M."/>
            <person name="Allred A.F."/>
            <person name="Ahlstrom C."/>
            <person name="Manuel C.S."/>
            <person name="Stasiewicz M.J."/>
            <person name="Burrell A."/>
            <person name="Roof S."/>
            <person name="Strawn L."/>
            <person name="Fortes E.D."/>
            <person name="Nightingale K.K."/>
            <person name="Kephart D."/>
            <person name="Wiedmann M."/>
        </authorList>
    </citation>
    <scope>NUCLEOTIDE SEQUENCE [LARGE SCALE GENOMIC DNA]</scope>
    <source>
        <strain evidence="1 2">FSL S10-1187</strain>
    </source>
</reference>
<proteinExistence type="predicted"/>
<dbReference type="Gene3D" id="2.40.30.100">
    <property type="entry name" value="AF2212/PG0164-like"/>
    <property type="match status" value="1"/>
</dbReference>
<sequence length="95" mass="10734">MAKTYEFDSKIYAAEIGKGGAYVIFPYDLREEFGKGRVKVIASFDGILYEGSIVNMDVKNADGSVCYILGIRKKIRDQIHKEIGDSVHVELEERE</sequence>
<dbReference type="EMBL" id="AODF01000001">
    <property type="protein sequence ID" value="EUJ33741.1"/>
    <property type="molecule type" value="Genomic_DNA"/>
</dbReference>